<comment type="cofactor">
    <cofactor evidence="9">
        <name>Zn(2+)</name>
        <dbReference type="ChEBI" id="CHEBI:29105"/>
    </cofactor>
    <text evidence="9">Binds 1 zinc ion per subunit.</text>
</comment>
<dbReference type="NCBIfam" id="TIGR02411">
    <property type="entry name" value="leuko_A4_hydro"/>
    <property type="match status" value="1"/>
</dbReference>
<accession>A0ABR2WB97</accession>
<name>A0ABR2WB97_9FUNG</name>
<dbReference type="InterPro" id="IPR042097">
    <property type="entry name" value="Aminopeptidase_N-like_N_sf"/>
</dbReference>
<dbReference type="Gene3D" id="3.30.2010.30">
    <property type="match status" value="1"/>
</dbReference>
<dbReference type="InterPro" id="IPR001930">
    <property type="entry name" value="Peptidase_M1"/>
</dbReference>
<evidence type="ECO:0000313" key="12">
    <source>
        <dbReference type="Proteomes" id="UP001479436"/>
    </source>
</evidence>
<dbReference type="InterPro" id="IPR034015">
    <property type="entry name" value="M1_LTA4H"/>
</dbReference>
<dbReference type="EC" id="3.4.11.-" evidence="9"/>
<comment type="caution">
    <text evidence="11">The sequence shown here is derived from an EMBL/GenBank/DDBJ whole genome shotgun (WGS) entry which is preliminary data.</text>
</comment>
<keyword evidence="5 9" id="KW-0479">Metal-binding</keyword>
<dbReference type="SUPFAM" id="SSF55486">
    <property type="entry name" value="Metalloproteases ('zincins'), catalytic domain"/>
    <property type="match status" value="1"/>
</dbReference>
<feature type="domain" description="Peptidase M1 leukotriene A4 hydrolase/aminopeptidase C-terminal" evidence="10">
    <location>
        <begin position="469"/>
        <end position="612"/>
    </location>
</feature>
<evidence type="ECO:0000256" key="3">
    <source>
        <dbReference type="ARBA" id="ARBA00022490"/>
    </source>
</evidence>
<protein>
    <recommendedName>
        <fullName evidence="9">Leukotriene A(4) hydrolase</fullName>
        <shortName evidence="9">LTA-4 hydrolase</shortName>
        <ecNumber evidence="9">3.3.2.10</ecNumber>
        <ecNumber evidence="9">3.4.11.-</ecNumber>
    </recommendedName>
</protein>
<dbReference type="Gene3D" id="2.60.40.1730">
    <property type="entry name" value="tricorn interacting facor f3 domain"/>
    <property type="match status" value="1"/>
</dbReference>
<keyword evidence="3 9" id="KW-0963">Cytoplasm</keyword>
<dbReference type="GO" id="GO:0004177">
    <property type="term" value="F:aminopeptidase activity"/>
    <property type="evidence" value="ECO:0007669"/>
    <property type="project" value="UniProtKB-KW"/>
</dbReference>
<evidence type="ECO:0000313" key="11">
    <source>
        <dbReference type="EMBL" id="KAK9729347.1"/>
    </source>
</evidence>
<reference evidence="11 12" key="1">
    <citation type="submission" date="2023-04" db="EMBL/GenBank/DDBJ databases">
        <title>Genome of Basidiobolus ranarum AG-B5.</title>
        <authorList>
            <person name="Stajich J.E."/>
            <person name="Carter-House D."/>
            <person name="Gryganskyi A."/>
        </authorList>
    </citation>
    <scope>NUCLEOTIDE SEQUENCE [LARGE SCALE GENOMIC DNA]</scope>
    <source>
        <strain evidence="11 12">AG-B5</strain>
    </source>
</reference>
<evidence type="ECO:0000256" key="5">
    <source>
        <dbReference type="ARBA" id="ARBA00022723"/>
    </source>
</evidence>
<dbReference type="InterPro" id="IPR027268">
    <property type="entry name" value="Peptidase_M4/M1_CTD_sf"/>
</dbReference>
<dbReference type="EMBL" id="JASJQH010006882">
    <property type="protein sequence ID" value="KAK9729347.1"/>
    <property type="molecule type" value="Genomic_DNA"/>
</dbReference>
<keyword evidence="12" id="KW-1185">Reference proteome</keyword>
<dbReference type="PRINTS" id="PR00756">
    <property type="entry name" value="ALADIPTASE"/>
</dbReference>
<dbReference type="GO" id="GO:0004463">
    <property type="term" value="F:leukotriene-A4 hydrolase activity"/>
    <property type="evidence" value="ECO:0007669"/>
    <property type="project" value="UniProtKB-EC"/>
</dbReference>
<comment type="similarity">
    <text evidence="2 9">Belongs to the peptidase M1 family.</text>
</comment>
<sequence>MTKIDPNTLANIDDVTTEHLHLDLKVDFEKQRLIGSVLLTLKTLTEQVQEVVLDTNHLIINGVYDGEDSEKSLQYKFDEEDSKFGRALHITLPGSLSANQIVKVLVKYETTKECGALQWLEPSQTVGKKHPYLFTQCEAIHARSLVPCQDSPGVKITYSANIDTPAPLRALMSALRINEEPEIVGDSRIYKFEQKTTMPSYLIALVVGELEGREIGPRSTVWSEPAMIEKCAWEFVDTEEFIKTGEELLTPYEWGRYDLLVLPASFPYGGMENPCLTFVTPTLLAGDRSLVDVVAHEIAHSWMGNLVTTKSWENFWLNEGWTMFIERKIIGRMHGEPTRQFSAQMGVKALEADIDFFGQKDPLTCLCPRLRGVDPDDAFSSVPYEKGFNLLYYLEQHLGGASVFEPYMKAYVQHFAGKALCTQEWKDFLYAYMEKTHGQEKVDLLNQVDWNGWLHTPGMPPVENKFDQSLTHACTHLAKKWDEHREVPFEASPKDIENFTADQKVFFLEKVLETKPLPHNAIEAMDKAYTLTKVQNAEIRFKWQMVCLKTEYQPIYPEVAKFVVEQGRMKYTRPLYRALYKCPSGSQLARDTFIKNKSFYHPICSRLVEKDLGLVN</sequence>
<dbReference type="InterPro" id="IPR016024">
    <property type="entry name" value="ARM-type_fold"/>
</dbReference>
<keyword evidence="6 9" id="KW-0378">Hydrolase</keyword>
<dbReference type="InterPro" id="IPR012777">
    <property type="entry name" value="LTA4H"/>
</dbReference>
<evidence type="ECO:0000259" key="10">
    <source>
        <dbReference type="SMART" id="SM01263"/>
    </source>
</evidence>
<dbReference type="Gene3D" id="1.25.40.320">
    <property type="entry name" value="Peptidase M1, leukotriene A4 hydrolase/aminopeptidase C-terminal domain"/>
    <property type="match status" value="1"/>
</dbReference>
<dbReference type="PANTHER" id="PTHR45726:SF3">
    <property type="entry name" value="LEUKOTRIENE A-4 HYDROLASE"/>
    <property type="match status" value="1"/>
</dbReference>
<dbReference type="SMART" id="SM01263">
    <property type="entry name" value="Leuk-A4-hydro_C"/>
    <property type="match status" value="1"/>
</dbReference>
<dbReference type="SUPFAM" id="SSF48371">
    <property type="entry name" value="ARM repeat"/>
    <property type="match status" value="1"/>
</dbReference>
<dbReference type="Pfam" id="PF01433">
    <property type="entry name" value="Peptidase_M1"/>
    <property type="match status" value="1"/>
</dbReference>
<dbReference type="CDD" id="cd09599">
    <property type="entry name" value="M1_LTA4H"/>
    <property type="match status" value="1"/>
</dbReference>
<evidence type="ECO:0000256" key="2">
    <source>
        <dbReference type="ARBA" id="ARBA00010136"/>
    </source>
</evidence>
<dbReference type="Proteomes" id="UP001479436">
    <property type="component" value="Unassembled WGS sequence"/>
</dbReference>
<keyword evidence="4 9" id="KW-0645">Protease</keyword>
<dbReference type="SUPFAM" id="SSF63737">
    <property type="entry name" value="Leukotriene A4 hydrolase N-terminal domain"/>
    <property type="match status" value="1"/>
</dbReference>
<keyword evidence="8 9" id="KW-0482">Metalloprotease</keyword>
<proteinExistence type="inferred from homology"/>
<keyword evidence="11" id="KW-0031">Aminopeptidase</keyword>
<organism evidence="11 12">
    <name type="scientific">Basidiobolus ranarum</name>
    <dbReference type="NCBI Taxonomy" id="34480"/>
    <lineage>
        <taxon>Eukaryota</taxon>
        <taxon>Fungi</taxon>
        <taxon>Fungi incertae sedis</taxon>
        <taxon>Zoopagomycota</taxon>
        <taxon>Entomophthoromycotina</taxon>
        <taxon>Basidiobolomycetes</taxon>
        <taxon>Basidiobolales</taxon>
        <taxon>Basidiobolaceae</taxon>
        <taxon>Basidiobolus</taxon>
    </lineage>
</organism>
<dbReference type="Pfam" id="PF17900">
    <property type="entry name" value="Peptidase_M1_N"/>
    <property type="match status" value="1"/>
</dbReference>
<dbReference type="InterPro" id="IPR015211">
    <property type="entry name" value="Peptidase_M1_C"/>
</dbReference>
<evidence type="ECO:0000256" key="8">
    <source>
        <dbReference type="ARBA" id="ARBA00023049"/>
    </source>
</evidence>
<dbReference type="InterPro" id="IPR038502">
    <property type="entry name" value="M1_LTA-4_hydro/amino_C_sf"/>
</dbReference>
<evidence type="ECO:0000256" key="9">
    <source>
        <dbReference type="RuleBase" id="RU361141"/>
    </source>
</evidence>
<dbReference type="EC" id="3.3.2.10" evidence="9"/>
<dbReference type="InterPro" id="IPR045357">
    <property type="entry name" value="Aminopeptidase_N-like_N"/>
</dbReference>
<comment type="catalytic activity">
    <reaction evidence="9">
        <text>an epoxide + H2O = an ethanediol</text>
        <dbReference type="Rhea" id="RHEA:19037"/>
        <dbReference type="ChEBI" id="CHEBI:15377"/>
        <dbReference type="ChEBI" id="CHEBI:32955"/>
        <dbReference type="ChEBI" id="CHEBI:140594"/>
        <dbReference type="EC" id="3.3.2.10"/>
    </reaction>
</comment>
<evidence type="ECO:0000256" key="7">
    <source>
        <dbReference type="ARBA" id="ARBA00022833"/>
    </source>
</evidence>
<dbReference type="InterPro" id="IPR049980">
    <property type="entry name" value="LTA4H_cat"/>
</dbReference>
<dbReference type="InterPro" id="IPR014782">
    <property type="entry name" value="Peptidase_M1_dom"/>
</dbReference>
<evidence type="ECO:0000256" key="4">
    <source>
        <dbReference type="ARBA" id="ARBA00022670"/>
    </source>
</evidence>
<keyword evidence="7 9" id="KW-0862">Zinc</keyword>
<comment type="subcellular location">
    <subcellularLocation>
        <location evidence="1 9">Cytoplasm</location>
    </subcellularLocation>
</comment>
<dbReference type="PANTHER" id="PTHR45726">
    <property type="entry name" value="LEUKOTRIENE A-4 HYDROLASE"/>
    <property type="match status" value="1"/>
</dbReference>
<dbReference type="Gene3D" id="1.10.390.10">
    <property type="entry name" value="Neutral Protease Domain 2"/>
    <property type="match status" value="1"/>
</dbReference>
<gene>
    <name evidence="11" type="primary">LAP2_1</name>
    <name evidence="11" type="ORF">K7432_000389</name>
</gene>
<evidence type="ECO:0000256" key="1">
    <source>
        <dbReference type="ARBA" id="ARBA00004496"/>
    </source>
</evidence>
<evidence type="ECO:0000256" key="6">
    <source>
        <dbReference type="ARBA" id="ARBA00022801"/>
    </source>
</evidence>
<dbReference type="Pfam" id="PF09127">
    <property type="entry name" value="Leuk-A4-hydro_C"/>
    <property type="match status" value="1"/>
</dbReference>